<sequence length="141" mass="15436">MRAEQQLQRSPSTLPGAFTAVRTDQPIGLHPVKRGDRPPLQPHDAGRGAEDRKVQVIHRHPHKPQAHPDDSPTRESPKNKPRNPSLPALAITHRHQPKDQEPKVRGTSGKARSMTGTAGGGIAGWRTVSEARFLDALRSLS</sequence>
<accession>A0A9E7F1H2</accession>
<feature type="compositionally biased region" description="Basic and acidic residues" evidence="1">
    <location>
        <begin position="44"/>
        <end position="54"/>
    </location>
</feature>
<reference evidence="2" key="1">
    <citation type="submission" date="2022-05" db="EMBL/GenBank/DDBJ databases">
        <title>The Musa troglodytarum L. genome provides insights into the mechanism of non-climacteric behaviour and enrichment of carotenoids.</title>
        <authorList>
            <person name="Wang J."/>
        </authorList>
    </citation>
    <scope>NUCLEOTIDE SEQUENCE</scope>
    <source>
        <tissue evidence="2">Leaf</tissue>
    </source>
</reference>
<evidence type="ECO:0000313" key="2">
    <source>
        <dbReference type="EMBL" id="URD88015.1"/>
    </source>
</evidence>
<gene>
    <name evidence="2" type="ORF">MUK42_09355</name>
</gene>
<proteinExistence type="predicted"/>
<keyword evidence="3" id="KW-1185">Reference proteome</keyword>
<organism evidence="2 3">
    <name type="scientific">Musa troglodytarum</name>
    <name type="common">fe'i banana</name>
    <dbReference type="NCBI Taxonomy" id="320322"/>
    <lineage>
        <taxon>Eukaryota</taxon>
        <taxon>Viridiplantae</taxon>
        <taxon>Streptophyta</taxon>
        <taxon>Embryophyta</taxon>
        <taxon>Tracheophyta</taxon>
        <taxon>Spermatophyta</taxon>
        <taxon>Magnoliopsida</taxon>
        <taxon>Liliopsida</taxon>
        <taxon>Zingiberales</taxon>
        <taxon>Musaceae</taxon>
        <taxon>Musa</taxon>
    </lineage>
</organism>
<evidence type="ECO:0000313" key="3">
    <source>
        <dbReference type="Proteomes" id="UP001055439"/>
    </source>
</evidence>
<protein>
    <submittedName>
        <fullName evidence="2">Uncharacterized protein</fullName>
    </submittedName>
</protein>
<dbReference type="Proteomes" id="UP001055439">
    <property type="component" value="Chromosome 2"/>
</dbReference>
<feature type="compositionally biased region" description="Polar residues" evidence="1">
    <location>
        <begin position="1"/>
        <end position="13"/>
    </location>
</feature>
<feature type="compositionally biased region" description="Basic and acidic residues" evidence="1">
    <location>
        <begin position="66"/>
        <end position="78"/>
    </location>
</feature>
<feature type="region of interest" description="Disordered" evidence="1">
    <location>
        <begin position="1"/>
        <end position="122"/>
    </location>
</feature>
<feature type="compositionally biased region" description="Basic residues" evidence="1">
    <location>
        <begin position="55"/>
        <end position="65"/>
    </location>
</feature>
<dbReference type="AlphaFoldDB" id="A0A9E7F1H2"/>
<dbReference type="EMBL" id="CP097504">
    <property type="protein sequence ID" value="URD88015.1"/>
    <property type="molecule type" value="Genomic_DNA"/>
</dbReference>
<name>A0A9E7F1H2_9LILI</name>
<evidence type="ECO:0000256" key="1">
    <source>
        <dbReference type="SAM" id="MobiDB-lite"/>
    </source>
</evidence>